<evidence type="ECO:0000313" key="2">
    <source>
        <dbReference type="Proteomes" id="UP000008177"/>
    </source>
</evidence>
<reference evidence="2" key="1">
    <citation type="journal article" date="2011" name="PLoS Genet.">
        <title>Genomic analysis of the necrotrophic fungal pathogens Sclerotinia sclerotiorum and Botrytis cinerea.</title>
        <authorList>
            <person name="Amselem J."/>
            <person name="Cuomo C.A."/>
            <person name="van Kan J.A."/>
            <person name="Viaud M."/>
            <person name="Benito E.P."/>
            <person name="Couloux A."/>
            <person name="Coutinho P.M."/>
            <person name="de Vries R.P."/>
            <person name="Dyer P.S."/>
            <person name="Fillinger S."/>
            <person name="Fournier E."/>
            <person name="Gout L."/>
            <person name="Hahn M."/>
            <person name="Kohn L."/>
            <person name="Lapalu N."/>
            <person name="Plummer K.M."/>
            <person name="Pradier J.M."/>
            <person name="Quevillon E."/>
            <person name="Sharon A."/>
            <person name="Simon A."/>
            <person name="ten Have A."/>
            <person name="Tudzynski B."/>
            <person name="Tudzynski P."/>
            <person name="Wincker P."/>
            <person name="Andrew M."/>
            <person name="Anthouard V."/>
            <person name="Beever R.E."/>
            <person name="Beffa R."/>
            <person name="Benoit I."/>
            <person name="Bouzid O."/>
            <person name="Brault B."/>
            <person name="Chen Z."/>
            <person name="Choquer M."/>
            <person name="Collemare J."/>
            <person name="Cotton P."/>
            <person name="Danchin E.G."/>
            <person name="Da Silva C."/>
            <person name="Gautier A."/>
            <person name="Giraud C."/>
            <person name="Giraud T."/>
            <person name="Gonzalez C."/>
            <person name="Grossetete S."/>
            <person name="Guldener U."/>
            <person name="Henrissat B."/>
            <person name="Howlett B.J."/>
            <person name="Kodira C."/>
            <person name="Kretschmer M."/>
            <person name="Lappartient A."/>
            <person name="Leroch M."/>
            <person name="Levis C."/>
            <person name="Mauceli E."/>
            <person name="Neuveglise C."/>
            <person name="Oeser B."/>
            <person name="Pearson M."/>
            <person name="Poulain J."/>
            <person name="Poussereau N."/>
            <person name="Quesneville H."/>
            <person name="Rascle C."/>
            <person name="Schumacher J."/>
            <person name="Segurens B."/>
            <person name="Sexton A."/>
            <person name="Silva E."/>
            <person name="Sirven C."/>
            <person name="Soanes D.M."/>
            <person name="Talbot N.J."/>
            <person name="Templeton M."/>
            <person name="Yandava C."/>
            <person name="Yarden O."/>
            <person name="Zeng Q."/>
            <person name="Rollins J.A."/>
            <person name="Lebrun M.H."/>
            <person name="Dickman M."/>
        </authorList>
    </citation>
    <scope>NUCLEOTIDE SEQUENCE [LARGE SCALE GENOMIC DNA]</scope>
    <source>
        <strain evidence="2">T4</strain>
    </source>
</reference>
<protein>
    <submittedName>
        <fullName evidence="1">Uncharacterized protein</fullName>
    </submittedName>
</protein>
<gene>
    <name evidence="1" type="ORF">BofuT4_uP022280.1</name>
</gene>
<dbReference type="Proteomes" id="UP000008177">
    <property type="component" value="Unplaced contigs"/>
</dbReference>
<dbReference type="EMBL" id="FQ790332">
    <property type="protein sequence ID" value="CCD50960.1"/>
    <property type="molecule type" value="Genomic_DNA"/>
</dbReference>
<dbReference type="InParanoid" id="G2YGS6"/>
<dbReference type="AlphaFoldDB" id="G2YGS6"/>
<sequence length="67" mass="7787">MQSWKQPTNKAGSQSIERQRKQSTLIKSFSIQIVLNLKYQLPFRVPELCTDDMAMASRKKTQQPPHL</sequence>
<proteinExistence type="predicted"/>
<evidence type="ECO:0000313" key="1">
    <source>
        <dbReference type="EMBL" id="CCD50960.1"/>
    </source>
</evidence>
<dbReference type="HOGENOM" id="CLU_2812060_0_0_1"/>
<name>G2YGS6_BOTF4</name>
<organism evidence="1 2">
    <name type="scientific">Botryotinia fuckeliana (strain T4)</name>
    <name type="common">Noble rot fungus</name>
    <name type="synonym">Botrytis cinerea</name>
    <dbReference type="NCBI Taxonomy" id="999810"/>
    <lineage>
        <taxon>Eukaryota</taxon>
        <taxon>Fungi</taxon>
        <taxon>Dikarya</taxon>
        <taxon>Ascomycota</taxon>
        <taxon>Pezizomycotina</taxon>
        <taxon>Leotiomycetes</taxon>
        <taxon>Helotiales</taxon>
        <taxon>Sclerotiniaceae</taxon>
        <taxon>Botrytis</taxon>
    </lineage>
</organism>
<accession>G2YGS6</accession>